<feature type="domain" description="ScoMcrA-like SRA" evidence="1">
    <location>
        <begin position="14"/>
        <end position="154"/>
    </location>
</feature>
<dbReference type="Pfam" id="PF26348">
    <property type="entry name" value="SRA_ScoMcrA"/>
    <property type="match status" value="1"/>
</dbReference>
<dbReference type="STRING" id="380244.SAMN05216298_1161"/>
<accession>A0A1G9DX83</accession>
<keyword evidence="3" id="KW-1185">Reference proteome</keyword>
<name>A0A1G9DX83_9ACTN</name>
<protein>
    <recommendedName>
        <fullName evidence="1">ScoMcrA-like SRA domain-containing protein</fullName>
    </recommendedName>
</protein>
<dbReference type="Proteomes" id="UP000198662">
    <property type="component" value="Unassembled WGS sequence"/>
</dbReference>
<proteinExistence type="predicted"/>
<dbReference type="InterPro" id="IPR058712">
    <property type="entry name" value="SRA_ScoMcrA"/>
</dbReference>
<evidence type="ECO:0000259" key="1">
    <source>
        <dbReference type="Pfam" id="PF26348"/>
    </source>
</evidence>
<gene>
    <name evidence="2" type="ORF">SAMN05216298_1161</name>
</gene>
<sequence>MSEDKEFKLGQRLTREEIADAWGGSKYSGIEPSTKTDNILLFSDPTKNSGFGYHDDLFQFDDGPLALYVGQGTSGDQELTKRNRSLLEHRQNGKALRLFIADGKIPGTDTGLHRYLGEYELDPVRPCFPDRAPDKDGVDRRVYVFRLRPVDQVEPPPFDHGPVVSGVSYLVEHEDTEESLSDQPLSELIDIEKHSGEVIIRKAIEEVAVRTVERELVLRFKAWLKAKGVEVKRNKIPVPEGTRLYTDLYEVDSKVLYEAKGKSDRNSVRMAIGQLFDYRRSVDSESVLSILLPEAPDSDLGELIKSVGISLVYEENGEFIGWPVTGS</sequence>
<evidence type="ECO:0000313" key="2">
    <source>
        <dbReference type="EMBL" id="SDK68476.1"/>
    </source>
</evidence>
<organism evidence="2 3">
    <name type="scientific">Glycomyces sambucus</name>
    <dbReference type="NCBI Taxonomy" id="380244"/>
    <lineage>
        <taxon>Bacteria</taxon>
        <taxon>Bacillati</taxon>
        <taxon>Actinomycetota</taxon>
        <taxon>Actinomycetes</taxon>
        <taxon>Glycomycetales</taxon>
        <taxon>Glycomycetaceae</taxon>
        <taxon>Glycomyces</taxon>
    </lineage>
</organism>
<dbReference type="RefSeq" id="WP_091044190.1">
    <property type="nucleotide sequence ID" value="NZ_FNGF01000001.1"/>
</dbReference>
<reference evidence="3" key="1">
    <citation type="submission" date="2016-10" db="EMBL/GenBank/DDBJ databases">
        <authorList>
            <person name="Varghese N."/>
            <person name="Submissions S."/>
        </authorList>
    </citation>
    <scope>NUCLEOTIDE SEQUENCE [LARGE SCALE GENOMIC DNA]</scope>
    <source>
        <strain evidence="3">CGMCC 4.3147</strain>
    </source>
</reference>
<dbReference type="EMBL" id="FNGF01000001">
    <property type="protein sequence ID" value="SDK68476.1"/>
    <property type="molecule type" value="Genomic_DNA"/>
</dbReference>
<dbReference type="AlphaFoldDB" id="A0A1G9DX83"/>
<evidence type="ECO:0000313" key="3">
    <source>
        <dbReference type="Proteomes" id="UP000198662"/>
    </source>
</evidence>
<dbReference type="OrthoDB" id="4939521at2"/>